<keyword evidence="5" id="KW-1185">Reference proteome</keyword>
<proteinExistence type="predicted"/>
<name>A0ABS1IQI8_9GAMM</name>
<reference evidence="4 5" key="1">
    <citation type="submission" date="2020-11" db="EMBL/GenBank/DDBJ databases">
        <title>Insectihabitans protaetiae gen. nov. sp. nov. and Insectihabitans allomyrinae sp. nov., isolated from larvae of Protaetia brevitarsis seulensis and Allomyrina dichotoma, respectively.</title>
        <authorList>
            <person name="Lee S.D."/>
            <person name="Byeon Y.-S."/>
            <person name="Kim S.-M."/>
            <person name="Yang H.L."/>
            <person name="Kim I.S."/>
        </authorList>
    </citation>
    <scope>NUCLEOTIDE SEQUENCE [LARGE SCALE GENOMIC DNA]</scope>
    <source>
        <strain evidence="4 5">BWR-B9</strain>
    </source>
</reference>
<keyword evidence="2" id="KW-0418">Kinase</keyword>
<evidence type="ECO:0000259" key="3">
    <source>
        <dbReference type="PROSITE" id="PS51094"/>
    </source>
</evidence>
<dbReference type="PANTHER" id="PTHR36203:SF4">
    <property type="entry name" value="MANNITOL-SPECIFIC CRYPTIC PHOSPHOTRANSFERASE ENZYME IIA COMPONENT"/>
    <property type="match status" value="1"/>
</dbReference>
<feature type="domain" description="PTS EIIA type-2" evidence="3">
    <location>
        <begin position="5"/>
        <end position="147"/>
    </location>
</feature>
<evidence type="ECO:0000256" key="2">
    <source>
        <dbReference type="ARBA" id="ARBA00022777"/>
    </source>
</evidence>
<comment type="caution">
    <text evidence="4">The sequence shown here is derived from an EMBL/GenBank/DDBJ whole genome shotgun (WGS) entry which is preliminary data.</text>
</comment>
<organism evidence="4 5">
    <name type="scientific">Limnobaculum allomyrinae</name>
    <dbReference type="NCBI Taxonomy" id="2791986"/>
    <lineage>
        <taxon>Bacteria</taxon>
        <taxon>Pseudomonadati</taxon>
        <taxon>Pseudomonadota</taxon>
        <taxon>Gammaproteobacteria</taxon>
        <taxon>Enterobacterales</taxon>
        <taxon>Budviciaceae</taxon>
        <taxon>Limnobaculum</taxon>
    </lineage>
</organism>
<dbReference type="Proteomes" id="UP001296921">
    <property type="component" value="Unassembled WGS sequence"/>
</dbReference>
<evidence type="ECO:0000313" key="4">
    <source>
        <dbReference type="EMBL" id="MBK5144022.1"/>
    </source>
</evidence>
<sequence>MRLIDFFPEASISVKNAASSWQEAIDFCMDPLLRHGIVNEDYVKAIKESTENNGPYYILVPGVALPHARPECGALKTGLSLTLLKNEVHFGENNEPVRLLIGLAASDSNAHIGAIQSLSELLCEDEHLSALLEASTEQQLTDIISRV</sequence>
<accession>A0ABS1IQI8</accession>
<dbReference type="InterPro" id="IPR002178">
    <property type="entry name" value="PTS_EIIA_type-2_dom"/>
</dbReference>
<keyword evidence="1" id="KW-0813">Transport</keyword>
<evidence type="ECO:0000256" key="1">
    <source>
        <dbReference type="ARBA" id="ARBA00022448"/>
    </source>
</evidence>
<dbReference type="EMBL" id="JADRCR010000004">
    <property type="protein sequence ID" value="MBK5144022.1"/>
    <property type="molecule type" value="Genomic_DNA"/>
</dbReference>
<evidence type="ECO:0000313" key="5">
    <source>
        <dbReference type="Proteomes" id="UP001296921"/>
    </source>
</evidence>
<gene>
    <name evidence="4" type="primary">cmtB</name>
    <name evidence="4" type="ORF">I2494_09880</name>
</gene>
<dbReference type="CDD" id="cd00211">
    <property type="entry name" value="PTS_IIA_fru"/>
    <property type="match status" value="1"/>
</dbReference>
<dbReference type="NCBIfam" id="NF007358">
    <property type="entry name" value="PRK09854.1"/>
    <property type="match status" value="1"/>
</dbReference>
<dbReference type="PROSITE" id="PS51094">
    <property type="entry name" value="PTS_EIIA_TYPE_2"/>
    <property type="match status" value="1"/>
</dbReference>
<dbReference type="Pfam" id="PF00359">
    <property type="entry name" value="PTS_EIIA_2"/>
    <property type="match status" value="1"/>
</dbReference>
<keyword evidence="2" id="KW-0808">Transferase</keyword>
<dbReference type="PANTHER" id="PTHR36203">
    <property type="entry name" value="ASCORBATE-SPECIFIC PTS SYSTEM EIIA COMPONENT"/>
    <property type="match status" value="1"/>
</dbReference>
<protein>
    <submittedName>
        <fullName evidence="4">PTS mannitol transporter subunit IIA</fullName>
    </submittedName>
</protein>
<dbReference type="InterPro" id="IPR051351">
    <property type="entry name" value="Ascorbate-PTS_EIIA_comp"/>
</dbReference>
<dbReference type="RefSeq" id="WP_218466675.1">
    <property type="nucleotide sequence ID" value="NZ_JADRCR010000004.1"/>
</dbReference>